<evidence type="ECO:0000256" key="1">
    <source>
        <dbReference type="ARBA" id="ARBA00005698"/>
    </source>
</evidence>
<comment type="caution">
    <text evidence="2">Lacks conserved residue(s) required for the propagation of feature annotation.</text>
</comment>
<dbReference type="InterPro" id="IPR042106">
    <property type="entry name" value="Nuo/plastoQ_OxRdtase_6_NuoJ"/>
</dbReference>
<comment type="similarity">
    <text evidence="1 2">Belongs to the complex I subunit 6 family.</text>
</comment>
<sequence>MATSRKPVNAAMNMLVSFVGLSALFVMLETYFLAILQVLVYAGAIVVLFLFIIMLIDAGKSPHPKLIRYLASLAALALMVFAGYALVFGGGSGPFAEISVVAPANMARTFGVELFTRYLLPFQITGFMLLIAMVGVIVISKKAEAEGGAE</sequence>
<evidence type="ECO:0000256" key="2">
    <source>
        <dbReference type="RuleBase" id="RU004429"/>
    </source>
</evidence>
<dbReference type="PANTHER" id="PTHR33269:SF17">
    <property type="entry name" value="NADH-UBIQUINONE OXIDOREDUCTASE CHAIN 6"/>
    <property type="match status" value="1"/>
</dbReference>
<dbReference type="EMBL" id="JAAGNX010000002">
    <property type="protein sequence ID" value="NDV62421.1"/>
    <property type="molecule type" value="Genomic_DNA"/>
</dbReference>
<feature type="transmembrane region" description="Helical" evidence="2">
    <location>
        <begin position="12"/>
        <end position="32"/>
    </location>
</feature>
<feature type="transmembrane region" description="Helical" evidence="2">
    <location>
        <begin position="38"/>
        <end position="59"/>
    </location>
</feature>
<comment type="catalytic activity">
    <reaction evidence="2">
        <text>a quinone + NADH + 5 H(+)(in) = a quinol + NAD(+) + 4 H(+)(out)</text>
        <dbReference type="Rhea" id="RHEA:57888"/>
        <dbReference type="ChEBI" id="CHEBI:15378"/>
        <dbReference type="ChEBI" id="CHEBI:24646"/>
        <dbReference type="ChEBI" id="CHEBI:57540"/>
        <dbReference type="ChEBI" id="CHEBI:57945"/>
        <dbReference type="ChEBI" id="CHEBI:132124"/>
    </reaction>
</comment>
<comment type="subcellular location">
    <subcellularLocation>
        <location evidence="2">Cell membrane</location>
        <topology evidence="2">Multi-pass membrane protein</topology>
    </subcellularLocation>
</comment>
<name>A0A6B2M0D9_9BACT</name>
<dbReference type="PANTHER" id="PTHR33269">
    <property type="entry name" value="NADH-UBIQUINONE OXIDOREDUCTASE CHAIN 6"/>
    <property type="match status" value="1"/>
</dbReference>
<evidence type="ECO:0000313" key="4">
    <source>
        <dbReference type="Proteomes" id="UP000478417"/>
    </source>
</evidence>
<accession>A0A6B2M0D9</accession>
<keyword evidence="2" id="KW-0520">NAD</keyword>
<proteinExistence type="inferred from homology"/>
<keyword evidence="4" id="KW-1185">Reference proteome</keyword>
<feature type="transmembrane region" description="Helical" evidence="2">
    <location>
        <begin position="66"/>
        <end position="87"/>
    </location>
</feature>
<keyword evidence="2" id="KW-1003">Cell membrane</keyword>
<dbReference type="AlphaFoldDB" id="A0A6B2M0D9"/>
<dbReference type="GO" id="GO:0005886">
    <property type="term" value="C:plasma membrane"/>
    <property type="evidence" value="ECO:0007669"/>
    <property type="project" value="UniProtKB-SubCell"/>
</dbReference>
<dbReference type="GO" id="GO:0048038">
    <property type="term" value="F:quinone binding"/>
    <property type="evidence" value="ECO:0007669"/>
    <property type="project" value="UniProtKB-UniRule"/>
</dbReference>
<dbReference type="Gene3D" id="1.20.120.1200">
    <property type="entry name" value="NADH-ubiquinone/plastoquinone oxidoreductase chain 6, subunit NuoJ"/>
    <property type="match status" value="1"/>
</dbReference>
<keyword evidence="2" id="KW-0472">Membrane</keyword>
<dbReference type="GO" id="GO:0008137">
    <property type="term" value="F:NADH dehydrogenase (ubiquinone) activity"/>
    <property type="evidence" value="ECO:0007669"/>
    <property type="project" value="UniProtKB-UniRule"/>
</dbReference>
<gene>
    <name evidence="3" type="ORF">G0Q06_08165</name>
</gene>
<evidence type="ECO:0000313" key="3">
    <source>
        <dbReference type="EMBL" id="NDV62421.1"/>
    </source>
</evidence>
<keyword evidence="2" id="KW-0812">Transmembrane</keyword>
<keyword evidence="2" id="KW-0874">Quinone</keyword>
<comment type="function">
    <text evidence="2">NDH-1 shuttles electrons from NADH, via FMN and iron-sulfur (Fe-S) centers, to quinones in the respiratory chain. Couples the redox reaction to proton translocation (for every two electrons transferred, four hydrogen ions are translocated across the cytoplasmic membrane), and thus conserves the redox energy in a proton gradient.</text>
</comment>
<dbReference type="EC" id="7.1.1.-" evidence="2"/>
<organism evidence="3 4">
    <name type="scientific">Oceanipulchritudo coccoides</name>
    <dbReference type="NCBI Taxonomy" id="2706888"/>
    <lineage>
        <taxon>Bacteria</taxon>
        <taxon>Pseudomonadati</taxon>
        <taxon>Verrucomicrobiota</taxon>
        <taxon>Opitutia</taxon>
        <taxon>Puniceicoccales</taxon>
        <taxon>Oceanipulchritudinaceae</taxon>
        <taxon>Oceanipulchritudo</taxon>
    </lineage>
</organism>
<feature type="transmembrane region" description="Helical" evidence="2">
    <location>
        <begin position="118"/>
        <end position="139"/>
    </location>
</feature>
<protein>
    <recommendedName>
        <fullName evidence="2">NADH-quinone oxidoreductase subunit J</fullName>
        <ecNumber evidence="2">7.1.1.-</ecNumber>
    </recommendedName>
</protein>
<keyword evidence="2" id="KW-1133">Transmembrane helix</keyword>
<comment type="caution">
    <text evidence="3">The sequence shown here is derived from an EMBL/GenBank/DDBJ whole genome shotgun (WGS) entry which is preliminary data.</text>
</comment>
<dbReference type="InterPro" id="IPR001457">
    <property type="entry name" value="NADH_UbQ/plastoQ_OxRdtase_su6"/>
</dbReference>
<dbReference type="Proteomes" id="UP000478417">
    <property type="component" value="Unassembled WGS sequence"/>
</dbReference>
<dbReference type="Pfam" id="PF00499">
    <property type="entry name" value="Oxidored_q3"/>
    <property type="match status" value="1"/>
</dbReference>
<reference evidence="3 4" key="1">
    <citation type="submission" date="2020-02" db="EMBL/GenBank/DDBJ databases">
        <title>Albibacoteraceae fam. nov., the first described family within the subdivision 4 Verrucomicrobia.</title>
        <authorList>
            <person name="Xi F."/>
        </authorList>
    </citation>
    <scope>NUCLEOTIDE SEQUENCE [LARGE SCALE GENOMIC DNA]</scope>
    <source>
        <strain evidence="3 4">CK1056</strain>
    </source>
</reference>